<proteinExistence type="predicted"/>
<evidence type="ECO:0000256" key="1">
    <source>
        <dbReference type="SAM" id="Phobius"/>
    </source>
</evidence>
<sequence>MIKNEKLNILGIFVFWIVLILWVLFHELYKLKAIKLHDSYEKKLDKVRDKYEKKISDIRTVPLKTGESFLR</sequence>
<name>A0A8E0IU64_LACPA</name>
<reference evidence="2 3" key="1">
    <citation type="journal article" date="2013" name="PLoS ONE">
        <title>Lactobacillus paracasei comparative genomics: towards species pan-genome definition and exploitation of diversity.</title>
        <authorList>
            <person name="Smokvina T."/>
            <person name="Wels M."/>
            <person name="Polka J."/>
            <person name="Chervaux C."/>
            <person name="Brisse S."/>
            <person name="Boekhorst J."/>
            <person name="van Hylckama Vlieg J.E."/>
            <person name="Siezen R.J."/>
        </authorList>
    </citation>
    <scope>NUCLEOTIDE SEQUENCE [LARGE SCALE GENOMIC DNA]</scope>
    <source>
        <strain evidence="2 3">Lpp71</strain>
    </source>
</reference>
<evidence type="ECO:0000313" key="3">
    <source>
        <dbReference type="Proteomes" id="UP000014252"/>
    </source>
</evidence>
<keyword evidence="1" id="KW-1133">Transmembrane helix</keyword>
<keyword evidence="1" id="KW-0472">Membrane</keyword>
<feature type="transmembrane region" description="Helical" evidence="1">
    <location>
        <begin position="7"/>
        <end position="25"/>
    </location>
</feature>
<dbReference type="EMBL" id="ANKD01000101">
    <property type="protein sequence ID" value="EPC77127.1"/>
    <property type="molecule type" value="Genomic_DNA"/>
</dbReference>
<dbReference type="Proteomes" id="UP000014252">
    <property type="component" value="Unassembled WGS sequence"/>
</dbReference>
<keyword evidence="1" id="KW-0812">Transmembrane</keyword>
<organism evidence="2 3">
    <name type="scientific">Lacticaseibacillus paracasei subsp. paracasei Lpp71</name>
    <dbReference type="NCBI Taxonomy" id="1256207"/>
    <lineage>
        <taxon>Bacteria</taxon>
        <taxon>Bacillati</taxon>
        <taxon>Bacillota</taxon>
        <taxon>Bacilli</taxon>
        <taxon>Lactobacillales</taxon>
        <taxon>Lactobacillaceae</taxon>
        <taxon>Lacticaseibacillus</taxon>
    </lineage>
</organism>
<comment type="caution">
    <text evidence="2">The sequence shown here is derived from an EMBL/GenBank/DDBJ whole genome shotgun (WGS) entry which is preliminary data.</text>
</comment>
<accession>A0A8E0IU64</accession>
<gene>
    <name evidence="2" type="ORF">Lpp71_02356</name>
</gene>
<evidence type="ECO:0000313" key="2">
    <source>
        <dbReference type="EMBL" id="EPC77127.1"/>
    </source>
</evidence>
<protein>
    <submittedName>
        <fullName evidence="2">Uncharacterized protein</fullName>
    </submittedName>
</protein>
<dbReference type="AlphaFoldDB" id="A0A8E0IU64"/>